<keyword evidence="1" id="KW-0472">Membrane</keyword>
<dbReference type="Proteomes" id="UP000235826">
    <property type="component" value="Chromosome"/>
</dbReference>
<name>A0A2K9PTJ7_9FLAO</name>
<accession>A0A2K9PTJ7</accession>
<protein>
    <submittedName>
        <fullName evidence="2">Uncharacterized protein</fullName>
    </submittedName>
</protein>
<keyword evidence="1" id="KW-0812">Transmembrane</keyword>
<dbReference type="AlphaFoldDB" id="A0A2K9PTJ7"/>
<feature type="transmembrane region" description="Helical" evidence="1">
    <location>
        <begin position="17"/>
        <end position="36"/>
    </location>
</feature>
<sequence length="69" mass="8053">MININTPKMSGNLLIKLIYRGVFFLEFVTIDLNMLFKKSVTSGNVNFNHKYDKTKTMVMIILLLKSTYF</sequence>
<keyword evidence="3" id="KW-1185">Reference proteome</keyword>
<dbReference type="KEGG" id="fek:C1H87_17405"/>
<keyword evidence="1" id="KW-1133">Transmembrane helix</keyword>
<organism evidence="2 3">
    <name type="scientific">Flavivirga eckloniae</name>
    <dbReference type="NCBI Taxonomy" id="1803846"/>
    <lineage>
        <taxon>Bacteria</taxon>
        <taxon>Pseudomonadati</taxon>
        <taxon>Bacteroidota</taxon>
        <taxon>Flavobacteriia</taxon>
        <taxon>Flavobacteriales</taxon>
        <taxon>Flavobacteriaceae</taxon>
        <taxon>Flavivirga</taxon>
    </lineage>
</organism>
<dbReference type="EMBL" id="CP025791">
    <property type="protein sequence ID" value="AUP80390.1"/>
    <property type="molecule type" value="Genomic_DNA"/>
</dbReference>
<gene>
    <name evidence="2" type="ORF">C1H87_17405</name>
</gene>
<evidence type="ECO:0000256" key="1">
    <source>
        <dbReference type="SAM" id="Phobius"/>
    </source>
</evidence>
<evidence type="ECO:0000313" key="2">
    <source>
        <dbReference type="EMBL" id="AUP80390.1"/>
    </source>
</evidence>
<reference evidence="2 3" key="1">
    <citation type="submission" date="2018-01" db="EMBL/GenBank/DDBJ databases">
        <title>Complete genome sequence of Flavivirga eckloniae ECD14 isolated from seaweed Ecklonia cava.</title>
        <authorList>
            <person name="Lee J.H."/>
            <person name="Baik K.S."/>
            <person name="Seong C.N."/>
        </authorList>
    </citation>
    <scope>NUCLEOTIDE SEQUENCE [LARGE SCALE GENOMIC DNA]</scope>
    <source>
        <strain evidence="2 3">ECD14</strain>
    </source>
</reference>
<evidence type="ECO:0000313" key="3">
    <source>
        <dbReference type="Proteomes" id="UP000235826"/>
    </source>
</evidence>
<proteinExistence type="predicted"/>